<organism evidence="2 3">
    <name type="scientific">Janthinobacterium lividum</name>
    <dbReference type="NCBI Taxonomy" id="29581"/>
    <lineage>
        <taxon>Bacteria</taxon>
        <taxon>Pseudomonadati</taxon>
        <taxon>Pseudomonadota</taxon>
        <taxon>Betaproteobacteria</taxon>
        <taxon>Burkholderiales</taxon>
        <taxon>Oxalobacteraceae</taxon>
        <taxon>Janthinobacterium</taxon>
    </lineage>
</organism>
<proteinExistence type="predicted"/>
<name>A0A1E8PUL3_9BURK</name>
<gene>
    <name evidence="2" type="ORF">BA896_013755</name>
</gene>
<feature type="domain" description="Flagellar hook-length control protein-like C-terminal" evidence="1">
    <location>
        <begin position="313"/>
        <end position="383"/>
    </location>
</feature>
<evidence type="ECO:0000259" key="1">
    <source>
        <dbReference type="Pfam" id="PF02120"/>
    </source>
</evidence>
<dbReference type="InterPro" id="IPR021136">
    <property type="entry name" value="Flagellar_hook_control-like_C"/>
</dbReference>
<comment type="caution">
    <text evidence="2">The sequence shown here is derived from an EMBL/GenBank/DDBJ whole genome shotgun (WGS) entry which is preliminary data.</text>
</comment>
<keyword evidence="2" id="KW-0969">Cilium</keyword>
<evidence type="ECO:0000313" key="3">
    <source>
        <dbReference type="Proteomes" id="UP000092634"/>
    </source>
</evidence>
<dbReference type="Pfam" id="PF02120">
    <property type="entry name" value="Flg_hook"/>
    <property type="match status" value="1"/>
</dbReference>
<dbReference type="Proteomes" id="UP000092634">
    <property type="component" value="Unassembled WGS sequence"/>
</dbReference>
<sequence>MLPKMDAIGMTPLTAVKGTRPADSVGDPRQAEFQRSLQGLIGKSMQGQVLARMGDGNYLVRVAGTPARMQLPAGAQPGTDVPLTLIGINPRPSFQIGNNRDQPASALLTYADAEAEPAALEARGPQAGAAEAGTRASSTAATLLSRAPLTPANLLPALAGDTPAPELSTTARAISSVLSQAESVPGAPLALLGKTPLMARPGADPAQVAQKLRDTVGSSGLFYESHVAEWAEGKRPLASLLLEPQMQKAAPGETPRTGTDLASAQLINLQLHTHEQARVQWQGEAWPGQKMQWDISQDAPQGGQHASRNGDEEATAWRSNVRFQFALLGDLAAHVLLQGGRVHIELQAGSEGSADTLRRHAARLEASLAAAGWPLSSLSIASKPAAADAPAAVPAQMAAEMATETAAIPIAAGAGGA</sequence>
<keyword evidence="2" id="KW-0966">Cell projection</keyword>
<keyword evidence="2" id="KW-0282">Flagellum</keyword>
<dbReference type="AlphaFoldDB" id="A0A1E8PUL3"/>
<accession>A0A1E8PUL3</accession>
<evidence type="ECO:0000313" key="2">
    <source>
        <dbReference type="EMBL" id="OFJ49767.1"/>
    </source>
</evidence>
<dbReference type="EMBL" id="MAQB02000001">
    <property type="protein sequence ID" value="OFJ49767.1"/>
    <property type="molecule type" value="Genomic_DNA"/>
</dbReference>
<reference evidence="2 3" key="1">
    <citation type="submission" date="2016-10" db="EMBL/GenBank/DDBJ databases">
        <title>Updated version of Genome Assembly of Janthinobacterium lividum ERGS5:01.</title>
        <authorList>
            <person name="Kumar R."/>
            <person name="Acharya V."/>
            <person name="Singh D."/>
        </authorList>
    </citation>
    <scope>NUCLEOTIDE SEQUENCE [LARGE SCALE GENOMIC DNA]</scope>
    <source>
        <strain evidence="2 3">ERGS5:01</strain>
    </source>
</reference>
<protein>
    <submittedName>
        <fullName evidence="2">Flagellar hook-length control protein FliK</fullName>
    </submittedName>
</protein>